<dbReference type="STRING" id="1220579.GCA_001571345_00987"/>
<dbReference type="OrthoDB" id="7283082at2"/>
<dbReference type="EMBL" id="NKUC01000019">
    <property type="protein sequence ID" value="PYD56639.1"/>
    <property type="molecule type" value="Genomic_DNA"/>
</dbReference>
<keyword evidence="4" id="KW-1185">Reference proteome</keyword>
<organism evidence="3 4">
    <name type="scientific">Komagataeibacter xylinus</name>
    <name type="common">Gluconacetobacter xylinus</name>
    <dbReference type="NCBI Taxonomy" id="28448"/>
    <lineage>
        <taxon>Bacteria</taxon>
        <taxon>Pseudomonadati</taxon>
        <taxon>Pseudomonadota</taxon>
        <taxon>Alphaproteobacteria</taxon>
        <taxon>Acetobacterales</taxon>
        <taxon>Acetobacteraceae</taxon>
        <taxon>Komagataeibacter</taxon>
    </lineage>
</organism>
<evidence type="ECO:0000313" key="3">
    <source>
        <dbReference type="EMBL" id="PYD56639.1"/>
    </source>
</evidence>
<keyword evidence="2" id="KW-0732">Signal</keyword>
<evidence type="ECO:0000256" key="1">
    <source>
        <dbReference type="SAM" id="MobiDB-lite"/>
    </source>
</evidence>
<feature type="compositionally biased region" description="Basic and acidic residues" evidence="1">
    <location>
        <begin position="124"/>
        <end position="139"/>
    </location>
</feature>
<gene>
    <name evidence="3" type="ORF">CFR75_10045</name>
</gene>
<dbReference type="AlphaFoldDB" id="A0A318PHL3"/>
<accession>A0A318PHL3</accession>
<reference evidence="3 4" key="1">
    <citation type="submission" date="2017-07" db="EMBL/GenBank/DDBJ databases">
        <title>A draft genome sequence of Komagataeibacter xylinus LMG 1515.</title>
        <authorList>
            <person name="Skraban J."/>
            <person name="Cleenwerck I."/>
            <person name="Vandamme P."/>
            <person name="Trcek J."/>
        </authorList>
    </citation>
    <scope>NUCLEOTIDE SEQUENCE [LARGE SCALE GENOMIC DNA]</scope>
    <source>
        <strain evidence="3 4">LMG 1515</strain>
    </source>
</reference>
<sequence>MKFREYMLVLAVVAAGTGVSITARAADCDGSQTTSKWDVLGRVAQAGDCANTRLQDREQAWKDKQQNVEQGYQDRKDTLRQNTVGRWDNEKQNLTDDRDRVDQKIQNGRDRLDAIRNAPKNRLDKLRDAGSEERQRWDNLKSQTGSDVSSLFGGNGQNNQ</sequence>
<feature type="chain" id="PRO_5044016993" evidence="2">
    <location>
        <begin position="26"/>
        <end position="160"/>
    </location>
</feature>
<name>A0A318PHL3_KOMXY</name>
<dbReference type="Proteomes" id="UP000248257">
    <property type="component" value="Unassembled WGS sequence"/>
</dbReference>
<protein>
    <submittedName>
        <fullName evidence="3">Uncharacterized protein</fullName>
    </submittedName>
</protein>
<feature type="region of interest" description="Disordered" evidence="1">
    <location>
        <begin position="60"/>
        <end position="105"/>
    </location>
</feature>
<evidence type="ECO:0000256" key="2">
    <source>
        <dbReference type="SAM" id="SignalP"/>
    </source>
</evidence>
<feature type="compositionally biased region" description="Basic and acidic residues" evidence="1">
    <location>
        <begin position="60"/>
        <end position="79"/>
    </location>
</feature>
<feature type="compositionally biased region" description="Polar residues" evidence="1">
    <location>
        <begin position="140"/>
        <end position="149"/>
    </location>
</feature>
<evidence type="ECO:0000313" key="4">
    <source>
        <dbReference type="Proteomes" id="UP000248257"/>
    </source>
</evidence>
<comment type="caution">
    <text evidence="3">The sequence shown here is derived from an EMBL/GenBank/DDBJ whole genome shotgun (WGS) entry which is preliminary data.</text>
</comment>
<feature type="compositionally biased region" description="Basic and acidic residues" evidence="1">
    <location>
        <begin position="87"/>
        <end position="105"/>
    </location>
</feature>
<feature type="signal peptide" evidence="2">
    <location>
        <begin position="1"/>
        <end position="25"/>
    </location>
</feature>
<feature type="region of interest" description="Disordered" evidence="1">
    <location>
        <begin position="124"/>
        <end position="160"/>
    </location>
</feature>
<proteinExistence type="predicted"/>